<reference evidence="2 3" key="1">
    <citation type="journal article" date="2013" name="Genome Announc.">
        <title>Genome Sequence of the Obligate Gammaproteobacterial Methanotroph Methylomicrobium album Strain BG8.</title>
        <authorList>
            <person name="Kits K.D."/>
            <person name="Kalyuzhnaya M.G."/>
            <person name="Klotz M.G."/>
            <person name="Jetten M.S."/>
            <person name="Op den Camp H.J."/>
            <person name="Vuilleumier S."/>
            <person name="Bringel F."/>
            <person name="Dispirito A.A."/>
            <person name="Murrell J.C."/>
            <person name="Bruce D."/>
            <person name="Cheng J.F."/>
            <person name="Copeland A."/>
            <person name="Goodwin L."/>
            <person name="Hauser L."/>
            <person name="Lajus A."/>
            <person name="Land M.L."/>
            <person name="Lapidus A."/>
            <person name="Lucas S."/>
            <person name="Medigue C."/>
            <person name="Pitluck S."/>
            <person name="Woyke T."/>
            <person name="Zeytun A."/>
            <person name="Stein L.Y."/>
        </authorList>
    </citation>
    <scope>NUCLEOTIDE SEQUENCE [LARGE SCALE GENOMIC DNA]</scope>
    <source>
        <strain evidence="2 3">BG8</strain>
    </source>
</reference>
<dbReference type="GO" id="GO:0032259">
    <property type="term" value="P:methylation"/>
    <property type="evidence" value="ECO:0007669"/>
    <property type="project" value="UniProtKB-KW"/>
</dbReference>
<dbReference type="InterPro" id="IPR029063">
    <property type="entry name" value="SAM-dependent_MTases_sf"/>
</dbReference>
<keyword evidence="2" id="KW-0808">Transferase</keyword>
<dbReference type="InterPro" id="IPR013216">
    <property type="entry name" value="Methyltransf_11"/>
</dbReference>
<keyword evidence="3" id="KW-1185">Reference proteome</keyword>
<name>H8GIF6_METAL</name>
<evidence type="ECO:0000313" key="3">
    <source>
        <dbReference type="Proteomes" id="UP000005090"/>
    </source>
</evidence>
<dbReference type="EMBL" id="CM001475">
    <property type="protein sequence ID" value="EIC31468.1"/>
    <property type="molecule type" value="Genomic_DNA"/>
</dbReference>
<dbReference type="Gene3D" id="3.40.50.150">
    <property type="entry name" value="Vaccinia Virus protein VP39"/>
    <property type="match status" value="1"/>
</dbReference>
<dbReference type="SUPFAM" id="SSF53335">
    <property type="entry name" value="S-adenosyl-L-methionine-dependent methyltransferases"/>
    <property type="match status" value="1"/>
</dbReference>
<evidence type="ECO:0000313" key="2">
    <source>
        <dbReference type="EMBL" id="EIC31468.1"/>
    </source>
</evidence>
<dbReference type="AlphaFoldDB" id="H8GIF6"/>
<dbReference type="eggNOG" id="COG2226">
    <property type="taxonomic scope" value="Bacteria"/>
</dbReference>
<accession>H8GIF6</accession>
<dbReference type="STRING" id="686340.Metal_3826"/>
<sequence>MKRDFLFSYYRTLRGEVLRRQETDYLQRSITVSCKQTILQIGALGWETELVDCSLYKYYAILDAEGAGAPAAKKIRAEASRLPLQCDSVDMIILPHFLEFDPCRLQTMREVERVLKPEGILVVVNFNPWSLRIRYEYLWERQKHDAWSGHFISRTRVVDWLKLLNFEVILFTEFNAKSVRSTHGKFMENCYSLSASAYAIKAIKRRYNIIPLTPVYQTKPRLVLVNPINSTTRIGS</sequence>
<feature type="domain" description="Methyltransferase type 11" evidence="1">
    <location>
        <begin position="72"/>
        <end position="123"/>
    </location>
</feature>
<evidence type="ECO:0000259" key="1">
    <source>
        <dbReference type="Pfam" id="PF08241"/>
    </source>
</evidence>
<dbReference type="HOGENOM" id="CLU_075049_0_1_6"/>
<keyword evidence="2" id="KW-0830">Ubiquinone</keyword>
<organism evidence="2 3">
    <name type="scientific">Methylomicrobium album BG8</name>
    <dbReference type="NCBI Taxonomy" id="686340"/>
    <lineage>
        <taxon>Bacteria</taxon>
        <taxon>Pseudomonadati</taxon>
        <taxon>Pseudomonadota</taxon>
        <taxon>Gammaproteobacteria</taxon>
        <taxon>Methylococcales</taxon>
        <taxon>Methylococcaceae</taxon>
        <taxon>Methylomicrobium</taxon>
    </lineage>
</organism>
<gene>
    <name evidence="2" type="ORF">Metal_3826</name>
</gene>
<dbReference type="RefSeq" id="WP_005374845.1">
    <property type="nucleotide sequence ID" value="NZ_CM001475.1"/>
</dbReference>
<dbReference type="Proteomes" id="UP000005090">
    <property type="component" value="Chromosome"/>
</dbReference>
<dbReference type="GO" id="GO:0008757">
    <property type="term" value="F:S-adenosylmethionine-dependent methyltransferase activity"/>
    <property type="evidence" value="ECO:0007669"/>
    <property type="project" value="InterPro"/>
</dbReference>
<dbReference type="Pfam" id="PF08241">
    <property type="entry name" value="Methyltransf_11"/>
    <property type="match status" value="1"/>
</dbReference>
<keyword evidence="2" id="KW-0489">Methyltransferase</keyword>
<protein>
    <submittedName>
        <fullName evidence="2">Methylase involved in ubiquinone/menaquinone biosynthesis</fullName>
    </submittedName>
</protein>
<proteinExistence type="predicted"/>